<name>A0A9D5K8R3_UNCW3</name>
<dbReference type="Proteomes" id="UP000630660">
    <property type="component" value="Unassembled WGS sequence"/>
</dbReference>
<proteinExistence type="predicted"/>
<gene>
    <name evidence="1" type="ORF">GF359_02990</name>
</gene>
<dbReference type="Gene3D" id="2.60.40.4070">
    <property type="match status" value="1"/>
</dbReference>
<accession>A0A9D5K8R3</accession>
<protein>
    <submittedName>
        <fullName evidence="1">T9SS type A sorting domain-containing protein</fullName>
    </submittedName>
</protein>
<reference evidence="1" key="1">
    <citation type="submission" date="2019-11" db="EMBL/GenBank/DDBJ databases">
        <title>Microbial mats filling the niche in hypersaline microbial mats.</title>
        <authorList>
            <person name="Wong H.L."/>
            <person name="Macleod F.I."/>
            <person name="White R.A. III"/>
            <person name="Burns B.P."/>
        </authorList>
    </citation>
    <scope>NUCLEOTIDE SEQUENCE</scope>
    <source>
        <strain evidence="1">Bin_327</strain>
    </source>
</reference>
<organism evidence="1 2">
    <name type="scientific">candidate division WOR-3 bacterium</name>
    <dbReference type="NCBI Taxonomy" id="2052148"/>
    <lineage>
        <taxon>Bacteria</taxon>
        <taxon>Bacteria division WOR-3</taxon>
    </lineage>
</organism>
<dbReference type="AlphaFoldDB" id="A0A9D5K8R3"/>
<dbReference type="EMBL" id="WJKJ01000095">
    <property type="protein sequence ID" value="MBD3364160.1"/>
    <property type="molecule type" value="Genomic_DNA"/>
</dbReference>
<sequence>MRRSWLHSTSEPIIATSSTDSFAVLTDIDLDYSTDWQGSGVPKGTEVEVWVSASNEPDALIWSDWVRFDENYETLPGRVFRYKLLVNSGLRTSVVIRDISFDLRIGVTLISTQNTGRLFEIAVDIDIVNDNPVIYDLLGRKVSTLPLNSTGYTSWQGQNDFGHRLPSGIYFLVVQTDSGVVSRKLILLP</sequence>
<evidence type="ECO:0000313" key="1">
    <source>
        <dbReference type="EMBL" id="MBD3364160.1"/>
    </source>
</evidence>
<dbReference type="InterPro" id="IPR026444">
    <property type="entry name" value="Secre_tail"/>
</dbReference>
<comment type="caution">
    <text evidence="1">The sequence shown here is derived from an EMBL/GenBank/DDBJ whole genome shotgun (WGS) entry which is preliminary data.</text>
</comment>
<dbReference type="NCBIfam" id="TIGR04183">
    <property type="entry name" value="Por_Secre_tail"/>
    <property type="match status" value="1"/>
</dbReference>
<evidence type="ECO:0000313" key="2">
    <source>
        <dbReference type="Proteomes" id="UP000630660"/>
    </source>
</evidence>